<evidence type="ECO:0000256" key="3">
    <source>
        <dbReference type="ARBA" id="ARBA00022475"/>
    </source>
</evidence>
<evidence type="ECO:0000256" key="11">
    <source>
        <dbReference type="SAM" id="Phobius"/>
    </source>
</evidence>
<dbReference type="GO" id="GO:0015627">
    <property type="term" value="C:type II protein secretion system complex"/>
    <property type="evidence" value="ECO:0007669"/>
    <property type="project" value="InterPro"/>
</dbReference>
<evidence type="ECO:0000256" key="10">
    <source>
        <dbReference type="ARBA" id="ARBA00030775"/>
    </source>
</evidence>
<dbReference type="Gene3D" id="3.55.40.10">
    <property type="entry name" value="minor pseudopilin epsh domain"/>
    <property type="match status" value="1"/>
</dbReference>
<dbReference type="PROSITE" id="PS00409">
    <property type="entry name" value="PROKAR_NTER_METHYL"/>
    <property type="match status" value="1"/>
</dbReference>
<evidence type="ECO:0000256" key="8">
    <source>
        <dbReference type="ARBA" id="ARBA00023136"/>
    </source>
</evidence>
<feature type="domain" description="General secretion pathway GspH" evidence="12">
    <location>
        <begin position="45"/>
        <end position="188"/>
    </location>
</feature>
<keyword evidence="5" id="KW-0997">Cell inner membrane</keyword>
<dbReference type="EMBL" id="BMDP01000003">
    <property type="protein sequence ID" value="GGI54806.1"/>
    <property type="molecule type" value="Genomic_DNA"/>
</dbReference>
<evidence type="ECO:0000256" key="4">
    <source>
        <dbReference type="ARBA" id="ARBA00022481"/>
    </source>
</evidence>
<comment type="similarity">
    <text evidence="9">Belongs to the GSP H family.</text>
</comment>
<comment type="subcellular location">
    <subcellularLocation>
        <location evidence="1">Cell inner membrane</location>
        <topology evidence="1">Single-pass membrane protein</topology>
    </subcellularLocation>
</comment>
<keyword evidence="4" id="KW-0488">Methylation</keyword>
<gene>
    <name evidence="13" type="ORF">GCM10011430_19800</name>
</gene>
<keyword evidence="6 11" id="KW-0812">Transmembrane</keyword>
<dbReference type="GO" id="GO:0015628">
    <property type="term" value="P:protein secretion by the type II secretion system"/>
    <property type="evidence" value="ECO:0007669"/>
    <property type="project" value="InterPro"/>
</dbReference>
<accession>A0A8J3AZ58</accession>
<keyword evidence="3" id="KW-1003">Cell membrane</keyword>
<dbReference type="Pfam" id="PF07963">
    <property type="entry name" value="N_methyl"/>
    <property type="match status" value="1"/>
</dbReference>
<reference evidence="13" key="1">
    <citation type="journal article" date="2014" name="Int. J. Syst. Evol. Microbiol.">
        <title>Complete genome sequence of Corynebacterium casei LMG S-19264T (=DSM 44701T), isolated from a smear-ripened cheese.</title>
        <authorList>
            <consortium name="US DOE Joint Genome Institute (JGI-PGF)"/>
            <person name="Walter F."/>
            <person name="Albersmeier A."/>
            <person name="Kalinowski J."/>
            <person name="Ruckert C."/>
        </authorList>
    </citation>
    <scope>NUCLEOTIDE SEQUENCE</scope>
    <source>
        <strain evidence="13">CCM 7664</strain>
    </source>
</reference>
<dbReference type="AlphaFoldDB" id="A0A8J3AZ58"/>
<reference evidence="13" key="2">
    <citation type="submission" date="2020-09" db="EMBL/GenBank/DDBJ databases">
        <authorList>
            <person name="Sun Q."/>
            <person name="Sedlacek I."/>
        </authorList>
    </citation>
    <scope>NUCLEOTIDE SEQUENCE</scope>
    <source>
        <strain evidence="13">CCM 7664</strain>
    </source>
</reference>
<keyword evidence="14" id="KW-1185">Reference proteome</keyword>
<evidence type="ECO:0000256" key="9">
    <source>
        <dbReference type="ARBA" id="ARBA00025772"/>
    </source>
</evidence>
<name>A0A8J3AZ58_9BURK</name>
<dbReference type="Pfam" id="PF12019">
    <property type="entry name" value="GspH"/>
    <property type="match status" value="1"/>
</dbReference>
<comment type="caution">
    <text evidence="13">The sequence shown here is derived from an EMBL/GenBank/DDBJ whole genome shotgun (WGS) entry which is preliminary data.</text>
</comment>
<sequence length="212" mass="21913">MLIRRHQHGVSLIELIIGIAVLSLLLAVGMPSFGLWIQNSQTRTAAESILNGLQLARNEAVRRNANVRFTLTSATGLVAWQVGCVDVRGDTCPALIQEQDASEGGGNARVGINTLLPADQNYDSALEIGAGMAAGEASEDGSEEATPGGAGVTFNGVGTIPDANIGTDITRVDVMNAASAEARRLVLIVGAGGLVKMCDPKFSLADNAQGCK</sequence>
<dbReference type="SUPFAM" id="SSF54523">
    <property type="entry name" value="Pili subunits"/>
    <property type="match status" value="1"/>
</dbReference>
<evidence type="ECO:0000256" key="1">
    <source>
        <dbReference type="ARBA" id="ARBA00004377"/>
    </source>
</evidence>
<evidence type="ECO:0000256" key="6">
    <source>
        <dbReference type="ARBA" id="ARBA00022692"/>
    </source>
</evidence>
<dbReference type="InterPro" id="IPR012902">
    <property type="entry name" value="N_methyl_site"/>
</dbReference>
<keyword evidence="8 11" id="KW-0472">Membrane</keyword>
<evidence type="ECO:0000256" key="2">
    <source>
        <dbReference type="ARBA" id="ARBA00021549"/>
    </source>
</evidence>
<organism evidence="13 14">
    <name type="scientific">Oxalicibacterium solurbis</name>
    <dbReference type="NCBI Taxonomy" id="69280"/>
    <lineage>
        <taxon>Bacteria</taxon>
        <taxon>Pseudomonadati</taxon>
        <taxon>Pseudomonadota</taxon>
        <taxon>Betaproteobacteria</taxon>
        <taxon>Burkholderiales</taxon>
        <taxon>Oxalobacteraceae</taxon>
        <taxon>Oxalicibacterium</taxon>
    </lineage>
</organism>
<evidence type="ECO:0000259" key="12">
    <source>
        <dbReference type="Pfam" id="PF12019"/>
    </source>
</evidence>
<evidence type="ECO:0000256" key="7">
    <source>
        <dbReference type="ARBA" id="ARBA00022989"/>
    </source>
</evidence>
<feature type="transmembrane region" description="Helical" evidence="11">
    <location>
        <begin position="12"/>
        <end position="37"/>
    </location>
</feature>
<keyword evidence="7 11" id="KW-1133">Transmembrane helix</keyword>
<proteinExistence type="inferred from homology"/>
<evidence type="ECO:0000313" key="13">
    <source>
        <dbReference type="EMBL" id="GGI54806.1"/>
    </source>
</evidence>
<evidence type="ECO:0000256" key="5">
    <source>
        <dbReference type="ARBA" id="ARBA00022519"/>
    </source>
</evidence>
<dbReference type="GO" id="GO:0005886">
    <property type="term" value="C:plasma membrane"/>
    <property type="evidence" value="ECO:0007669"/>
    <property type="project" value="UniProtKB-SubCell"/>
</dbReference>
<dbReference type="NCBIfam" id="TIGR02532">
    <property type="entry name" value="IV_pilin_GFxxxE"/>
    <property type="match status" value="1"/>
</dbReference>
<dbReference type="InterPro" id="IPR045584">
    <property type="entry name" value="Pilin-like"/>
</dbReference>
<dbReference type="Proteomes" id="UP000627205">
    <property type="component" value="Unassembled WGS sequence"/>
</dbReference>
<dbReference type="InterPro" id="IPR022346">
    <property type="entry name" value="T2SS_GspH"/>
</dbReference>
<protein>
    <recommendedName>
        <fullName evidence="2">Type II secretion system protein H</fullName>
    </recommendedName>
    <alternativeName>
        <fullName evidence="10">General secretion pathway protein H</fullName>
    </alternativeName>
</protein>
<evidence type="ECO:0000313" key="14">
    <source>
        <dbReference type="Proteomes" id="UP000627205"/>
    </source>
</evidence>